<evidence type="ECO:0000256" key="6">
    <source>
        <dbReference type="ARBA" id="ARBA00022670"/>
    </source>
</evidence>
<dbReference type="Gene3D" id="3.40.50.1820">
    <property type="entry name" value="alpha/beta hydrolase"/>
    <property type="match status" value="1"/>
</dbReference>
<gene>
    <name evidence="12" type="ORF">UA08_07456</name>
</gene>
<dbReference type="InterPro" id="IPR007219">
    <property type="entry name" value="XnlR_reg_dom"/>
</dbReference>
<evidence type="ECO:0000256" key="4">
    <source>
        <dbReference type="ARBA" id="ARBA00022438"/>
    </source>
</evidence>
<keyword evidence="7 9" id="KW-0378">Hydrolase</keyword>
<dbReference type="PRINTS" id="PR00793">
    <property type="entry name" value="PROAMNOPTASE"/>
</dbReference>
<comment type="subcellular location">
    <subcellularLocation>
        <location evidence="2">Cytoplasm</location>
    </subcellularLocation>
</comment>
<dbReference type="EC" id="3.4.11.5" evidence="9"/>
<evidence type="ECO:0000259" key="11">
    <source>
        <dbReference type="SMART" id="SM00906"/>
    </source>
</evidence>
<dbReference type="PANTHER" id="PTHR43722">
    <property type="entry name" value="PROLINE IMINOPEPTIDASE"/>
    <property type="match status" value="1"/>
</dbReference>
<dbReference type="GO" id="GO:0006351">
    <property type="term" value="P:DNA-templated transcription"/>
    <property type="evidence" value="ECO:0007669"/>
    <property type="project" value="InterPro"/>
</dbReference>
<dbReference type="SMART" id="SM00906">
    <property type="entry name" value="Fungal_trans"/>
    <property type="match status" value="1"/>
</dbReference>
<evidence type="ECO:0000256" key="5">
    <source>
        <dbReference type="ARBA" id="ARBA00022490"/>
    </source>
</evidence>
<feature type="region of interest" description="Disordered" evidence="10">
    <location>
        <begin position="469"/>
        <end position="488"/>
    </location>
</feature>
<dbReference type="GO" id="GO:0006508">
    <property type="term" value="P:proteolysis"/>
    <property type="evidence" value="ECO:0007669"/>
    <property type="project" value="UniProtKB-KW"/>
</dbReference>
<accession>A0A225AGT6</accession>
<evidence type="ECO:0000256" key="7">
    <source>
        <dbReference type="ARBA" id="ARBA00022801"/>
    </source>
</evidence>
<evidence type="ECO:0000313" key="12">
    <source>
        <dbReference type="EMBL" id="OKL57334.1"/>
    </source>
</evidence>
<keyword evidence="5" id="KW-0963">Cytoplasm</keyword>
<feature type="domain" description="Xylanolytic transcriptional activator regulatory" evidence="11">
    <location>
        <begin position="236"/>
        <end position="316"/>
    </location>
</feature>
<evidence type="ECO:0000256" key="2">
    <source>
        <dbReference type="ARBA" id="ARBA00004496"/>
    </source>
</evidence>
<sequence length="959" mass="108877">MKRFAAIAFTHVAPAPQVAQTVYFEMRTRGAGHASESERDELLNADEHALPHPQLDFVTVDGDFDYTGSSRRSTMNMRSESPGTSSFYGPTSVYPKEIMTPPSLPNASYHTLERWRDARLHESLRFNHENFTKALVCFFKYQHPQCMYIQRGAFLRDYKNLDYNSRYCSYPLLYAACSLGAKVSGDSQLYQHADFFSHVSYEMISKRSLESPHLTMVQTLLCLAFSELSQGRNPKGWMLSGMAFRMAQDLGLHQDPRFVASDDDTNIQDARDQEIRRHIYWGCYAMDKMQADDDDNTTGIPDLDENVELHQLLSSSLLQIAELSKIIEIVLSHVFSTKMIKKSRKDLVMTRLARLEELNLRLFRWHSALPESLTWHKWIQRTDDLHSNTLIMHVLYHSTLISLNRHFIQPTPGFARRSQSKEICLSSIDNIIAILRHYQTQCPLSRGPIVLIYGTIMAATALIFTYESPTTPTSSKESGNSNDSPQEPELDYQVTAIIKMLEEVSPTYPPAREASLRLKAYFGVSSVRKDRHQKQPIQALRNRSIDAGSAEMQYSESALDEQYWSQDPVAMWSSMDAGILNLMPMDWPGADDYELLIIRRGRRKSVHGVPSPLYLLTESELRRGLQPKSVLPTFDTAARMVPYSHGPAFDEGFLSVSSLHALHYEQYGKVDGKPALFLHGGPGGSTSQSNTIYFNPSVYRVVLFDQRGAGRSTPSAEIQENTTQHLIQDIEALRKHLQIAKWHLVFGGSWGSALALLYAQEYPQYVGSLVLRGICTVRKAELEWSRGSAGAARIYPDAYQKFLSFLSGVEREDPIKSYYKHLLSSDRDTRVAAAREWNRWDLTIGSLAPSHEAFSKLDDEKWLLTHATLEAHYFAHGAWIEDGQILRPQNVDKIRHIPATLIQGRYDIICAPRTAWDLHQAWPESRLIWVAAAGHSAKEPGIEEKLIEACDGYADLAFY</sequence>
<dbReference type="AlphaFoldDB" id="A0A225AGT6"/>
<evidence type="ECO:0000256" key="9">
    <source>
        <dbReference type="RuleBase" id="RU003421"/>
    </source>
</evidence>
<dbReference type="Pfam" id="PF04082">
    <property type="entry name" value="Fungal_trans"/>
    <property type="match status" value="1"/>
</dbReference>
<comment type="catalytic activity">
    <reaction evidence="1 9">
        <text>Release of N-terminal proline from a peptide.</text>
        <dbReference type="EC" id="3.4.11.5"/>
    </reaction>
</comment>
<reference evidence="12 13" key="1">
    <citation type="submission" date="2015-06" db="EMBL/GenBank/DDBJ databases">
        <title>Talaromyces atroroseus IBT 11181 draft genome.</title>
        <authorList>
            <person name="Rasmussen K.B."/>
            <person name="Rasmussen S."/>
            <person name="Petersen B."/>
            <person name="Sicheritz-Ponten T."/>
            <person name="Mortensen U.H."/>
            <person name="Thrane U."/>
        </authorList>
    </citation>
    <scope>NUCLEOTIDE SEQUENCE [LARGE SCALE GENOMIC DNA]</scope>
    <source>
        <strain evidence="12 13">IBT 11181</strain>
    </source>
</reference>
<dbReference type="Pfam" id="PF00561">
    <property type="entry name" value="Abhydrolase_1"/>
    <property type="match status" value="1"/>
</dbReference>
<keyword evidence="13" id="KW-1185">Reference proteome</keyword>
<dbReference type="InterPro" id="IPR005944">
    <property type="entry name" value="Pro_iminopeptidase"/>
</dbReference>
<keyword evidence="6 9" id="KW-0645">Protease</keyword>
<comment type="similarity">
    <text evidence="3 9">Belongs to the peptidase S33 family.</text>
</comment>
<protein>
    <recommendedName>
        <fullName evidence="9">Proline iminopeptidase</fullName>
        <ecNumber evidence="9">3.4.11.5</ecNumber>
    </recommendedName>
</protein>
<evidence type="ECO:0000256" key="1">
    <source>
        <dbReference type="ARBA" id="ARBA00001585"/>
    </source>
</evidence>
<dbReference type="InterPro" id="IPR000073">
    <property type="entry name" value="AB_hydrolase_1"/>
</dbReference>
<keyword evidence="8" id="KW-0539">Nucleus</keyword>
<dbReference type="InterPro" id="IPR029058">
    <property type="entry name" value="AB_hydrolase_fold"/>
</dbReference>
<dbReference type="GO" id="GO:0004177">
    <property type="term" value="F:aminopeptidase activity"/>
    <property type="evidence" value="ECO:0007669"/>
    <property type="project" value="UniProtKB-KW"/>
</dbReference>
<dbReference type="EMBL" id="LFMY01000012">
    <property type="protein sequence ID" value="OKL57334.1"/>
    <property type="molecule type" value="Genomic_DNA"/>
</dbReference>
<dbReference type="InterPro" id="IPR002410">
    <property type="entry name" value="Peptidase_S33"/>
</dbReference>
<dbReference type="RefSeq" id="XP_020117455.1">
    <property type="nucleotide sequence ID" value="XM_020262352.1"/>
</dbReference>
<dbReference type="CDD" id="cd12148">
    <property type="entry name" value="fungal_TF_MHR"/>
    <property type="match status" value="1"/>
</dbReference>
<keyword evidence="4 9" id="KW-0031">Aminopeptidase</keyword>
<comment type="caution">
    <text evidence="12">The sequence shown here is derived from an EMBL/GenBank/DDBJ whole genome shotgun (WGS) entry which is preliminary data.</text>
</comment>
<dbReference type="PRINTS" id="PR00111">
    <property type="entry name" value="ABHYDROLASE"/>
</dbReference>
<dbReference type="Proteomes" id="UP000214365">
    <property type="component" value="Unassembled WGS sequence"/>
</dbReference>
<dbReference type="OrthoDB" id="10249433at2759"/>
<dbReference type="STRING" id="1441469.A0A225AGT6"/>
<feature type="compositionally biased region" description="Polar residues" evidence="10">
    <location>
        <begin position="476"/>
        <end position="485"/>
    </location>
</feature>
<evidence type="ECO:0000256" key="8">
    <source>
        <dbReference type="ARBA" id="ARBA00023242"/>
    </source>
</evidence>
<name>A0A225AGT6_TALAT</name>
<proteinExistence type="inferred from homology"/>
<organism evidence="12 13">
    <name type="scientific">Talaromyces atroroseus</name>
    <dbReference type="NCBI Taxonomy" id="1441469"/>
    <lineage>
        <taxon>Eukaryota</taxon>
        <taxon>Fungi</taxon>
        <taxon>Dikarya</taxon>
        <taxon>Ascomycota</taxon>
        <taxon>Pezizomycotina</taxon>
        <taxon>Eurotiomycetes</taxon>
        <taxon>Eurotiomycetidae</taxon>
        <taxon>Eurotiales</taxon>
        <taxon>Trichocomaceae</taxon>
        <taxon>Talaromyces</taxon>
        <taxon>Talaromyces sect. Trachyspermi</taxon>
    </lineage>
</organism>
<evidence type="ECO:0000313" key="13">
    <source>
        <dbReference type="Proteomes" id="UP000214365"/>
    </source>
</evidence>
<dbReference type="SUPFAM" id="SSF53474">
    <property type="entry name" value="alpha/beta-Hydrolases"/>
    <property type="match status" value="1"/>
</dbReference>
<dbReference type="GO" id="GO:0008270">
    <property type="term" value="F:zinc ion binding"/>
    <property type="evidence" value="ECO:0007669"/>
    <property type="project" value="InterPro"/>
</dbReference>
<evidence type="ECO:0000256" key="10">
    <source>
        <dbReference type="SAM" id="MobiDB-lite"/>
    </source>
</evidence>
<dbReference type="PANTHER" id="PTHR43722:SF1">
    <property type="entry name" value="PROLINE IMINOPEPTIDASE"/>
    <property type="match status" value="1"/>
</dbReference>
<evidence type="ECO:0000256" key="3">
    <source>
        <dbReference type="ARBA" id="ARBA00010088"/>
    </source>
</evidence>
<dbReference type="GO" id="GO:0003677">
    <property type="term" value="F:DNA binding"/>
    <property type="evidence" value="ECO:0007669"/>
    <property type="project" value="InterPro"/>
</dbReference>
<dbReference type="GO" id="GO:0005737">
    <property type="term" value="C:cytoplasm"/>
    <property type="evidence" value="ECO:0007669"/>
    <property type="project" value="UniProtKB-SubCell"/>
</dbReference>
<dbReference type="GeneID" id="31007212"/>
<dbReference type="NCBIfam" id="TIGR01249">
    <property type="entry name" value="pro_imino_pep_1"/>
    <property type="match status" value="1"/>
</dbReference>